<feature type="transmembrane region" description="Helical" evidence="1">
    <location>
        <begin position="135"/>
        <end position="153"/>
    </location>
</feature>
<dbReference type="STRING" id="1193182.BN11_2210002"/>
<evidence type="ECO:0000313" key="2">
    <source>
        <dbReference type="EMBL" id="CCH72992.1"/>
    </source>
</evidence>
<feature type="transmembrane region" description="Helical" evidence="1">
    <location>
        <begin position="336"/>
        <end position="356"/>
    </location>
</feature>
<protein>
    <submittedName>
        <fullName evidence="2">Uncharacterized protein</fullName>
    </submittedName>
</protein>
<feature type="transmembrane region" description="Helical" evidence="1">
    <location>
        <begin position="279"/>
        <end position="297"/>
    </location>
</feature>
<dbReference type="EMBL" id="CAJA01000137">
    <property type="protein sequence ID" value="CCH72992.1"/>
    <property type="molecule type" value="Genomic_DNA"/>
</dbReference>
<keyword evidence="1" id="KW-0812">Transmembrane</keyword>
<gene>
    <name evidence="2" type="ORF">BN11_2210002</name>
</gene>
<feature type="transmembrane region" description="Helical" evidence="1">
    <location>
        <begin position="212"/>
        <end position="232"/>
    </location>
</feature>
<feature type="transmembrane region" description="Helical" evidence="1">
    <location>
        <begin position="83"/>
        <end position="102"/>
    </location>
</feature>
<feature type="transmembrane region" description="Helical" evidence="1">
    <location>
        <begin position="304"/>
        <end position="324"/>
    </location>
</feature>
<organism evidence="2 3">
    <name type="scientific">Nostocoides australiense Ben110</name>
    <dbReference type="NCBI Taxonomy" id="1193182"/>
    <lineage>
        <taxon>Bacteria</taxon>
        <taxon>Bacillati</taxon>
        <taxon>Actinomycetota</taxon>
        <taxon>Actinomycetes</taxon>
        <taxon>Micrococcales</taxon>
        <taxon>Intrasporangiaceae</taxon>
        <taxon>Nostocoides</taxon>
    </lineage>
</organism>
<feature type="transmembrane region" description="Helical" evidence="1">
    <location>
        <begin position="6"/>
        <end position="27"/>
    </location>
</feature>
<evidence type="ECO:0000313" key="3">
    <source>
        <dbReference type="Proteomes" id="UP000035763"/>
    </source>
</evidence>
<feature type="transmembrane region" description="Helical" evidence="1">
    <location>
        <begin position="183"/>
        <end position="200"/>
    </location>
</feature>
<reference evidence="2 3" key="1">
    <citation type="journal article" date="2013" name="ISME J.">
        <title>A metabolic model for members of the genus Tetrasphaera involved in enhanced biological phosphorus removal.</title>
        <authorList>
            <person name="Kristiansen R."/>
            <person name="Nguyen H.T.T."/>
            <person name="Saunders A.M."/>
            <person name="Nielsen J.L."/>
            <person name="Wimmer R."/>
            <person name="Le V.Q."/>
            <person name="McIlroy S.J."/>
            <person name="Petrovski S."/>
            <person name="Seviour R.J."/>
            <person name="Calteau A."/>
            <person name="Nielsen K.L."/>
            <person name="Nielsen P.H."/>
        </authorList>
    </citation>
    <scope>NUCLEOTIDE SEQUENCE [LARGE SCALE GENOMIC DNA]</scope>
    <source>
        <strain evidence="2 3">Ben110</strain>
    </source>
</reference>
<feature type="transmembrane region" description="Helical" evidence="1">
    <location>
        <begin position="377"/>
        <end position="399"/>
    </location>
</feature>
<proteinExistence type="predicted"/>
<comment type="caution">
    <text evidence="2">The sequence shown here is derived from an EMBL/GenBank/DDBJ whole genome shotgun (WGS) entry which is preliminary data.</text>
</comment>
<feature type="transmembrane region" description="Helical" evidence="1">
    <location>
        <begin position="48"/>
        <end position="71"/>
    </location>
</feature>
<sequence length="589" mass="63031">MAPWRGPSGLAGAGLVLLAMLSRWVMLGRAFYTQDDYLMLARSVDRPITFSFLFQNYSGHLFPGGFLWAWMDARWARMDWERSVPPVVLMWGFACVLAWLVGTRLVGPTWARIVPMVVFCASPISLWSIQWWAVAIQFVPVTCAFLLAVLAHLRWGSDRPRLASACVGLAMLLALAFQERGLLVPVIVGALALALASGSPSERVRTVLRRNLPTWTLTATLGLAYLLIHRALAPIEPGDAPTSNLSLLGNVVFRNALPGLWGGPWVPRFLGHGVSVPPVLAVVLTNAATLALVAWSIRHRGRDATWAWIGFGLVLLANAVLLLGGRTQLGAIFGLIPRYAADLLVPATVLVALLLRPRATTAAPGTRAEQRTLRRPSPLPLLIATAYALSSAVTTAAVLPETLNRLDRSWVGKARAALQADPNVVLYDGAVPGAMMVVWFGDDARASTVLAAVPEHPVFDIPSSRPYRMIDSSGHVVDVTLVEPVKAVPVKRDVCGYHATQTPVRVPLESPVGGEARVLRLGYYSGGQGYATVTYAGRAQQVAVAEGAGSLDLAVSGAADGFDVRLEAASGTLCVVSAVVGLPYPARHS</sequence>
<keyword evidence="1" id="KW-1133">Transmembrane helix</keyword>
<keyword evidence="3" id="KW-1185">Reference proteome</keyword>
<feature type="transmembrane region" description="Helical" evidence="1">
    <location>
        <begin position="109"/>
        <end position="129"/>
    </location>
</feature>
<dbReference type="AlphaFoldDB" id="W6JVH2"/>
<name>W6JVH2_9MICO</name>
<dbReference type="OrthoDB" id="3778510at2"/>
<accession>W6JVH2</accession>
<keyword evidence="1" id="KW-0472">Membrane</keyword>
<feature type="transmembrane region" description="Helical" evidence="1">
    <location>
        <begin position="160"/>
        <end position="177"/>
    </location>
</feature>
<dbReference type="Proteomes" id="UP000035763">
    <property type="component" value="Unassembled WGS sequence"/>
</dbReference>
<evidence type="ECO:0000256" key="1">
    <source>
        <dbReference type="SAM" id="Phobius"/>
    </source>
</evidence>